<dbReference type="EMBL" id="JACIIG010000002">
    <property type="protein sequence ID" value="MBB4567192.1"/>
    <property type="molecule type" value="Genomic_DNA"/>
</dbReference>
<name>A0A7W6ZS66_9HYPH</name>
<dbReference type="AlphaFoldDB" id="A0A7W6ZS66"/>
<keyword evidence="4" id="KW-1185">Reference proteome</keyword>
<gene>
    <name evidence="3" type="ORF">GGE60_001293</name>
</gene>
<feature type="transmembrane region" description="Helical" evidence="2">
    <location>
        <begin position="31"/>
        <end position="55"/>
    </location>
</feature>
<feature type="region of interest" description="Disordered" evidence="1">
    <location>
        <begin position="76"/>
        <end position="96"/>
    </location>
</feature>
<protein>
    <submittedName>
        <fullName evidence="3">Exopolysaccharide production repressor protein</fullName>
    </submittedName>
</protein>
<evidence type="ECO:0000313" key="3">
    <source>
        <dbReference type="EMBL" id="MBB4567192.1"/>
    </source>
</evidence>
<proteinExistence type="predicted"/>
<keyword evidence="2" id="KW-0812">Transmembrane</keyword>
<sequence length="96" mass="10547">MYAPRVFISMVGTLAVFAIATYFLTQSVSTTFIETAICAVLLQIGYFIGVLFLVWKERSAREASLNQDSAAVPLRDDDKVTGLPASNLNRSEPFNP</sequence>
<evidence type="ECO:0000256" key="2">
    <source>
        <dbReference type="SAM" id="Phobius"/>
    </source>
</evidence>
<dbReference type="Proteomes" id="UP000543836">
    <property type="component" value="Unassembled WGS sequence"/>
</dbReference>
<feature type="transmembrane region" description="Helical" evidence="2">
    <location>
        <begin position="7"/>
        <end position="25"/>
    </location>
</feature>
<organism evidence="3 4">
    <name type="scientific">Rhizobium leucaenae</name>
    <dbReference type="NCBI Taxonomy" id="29450"/>
    <lineage>
        <taxon>Bacteria</taxon>
        <taxon>Pseudomonadati</taxon>
        <taxon>Pseudomonadota</taxon>
        <taxon>Alphaproteobacteria</taxon>
        <taxon>Hyphomicrobiales</taxon>
        <taxon>Rhizobiaceae</taxon>
        <taxon>Rhizobium/Agrobacterium group</taxon>
        <taxon>Rhizobium</taxon>
    </lineage>
</organism>
<keyword evidence="2" id="KW-0472">Membrane</keyword>
<comment type="caution">
    <text evidence="3">The sequence shown here is derived from an EMBL/GenBank/DDBJ whole genome shotgun (WGS) entry which is preliminary data.</text>
</comment>
<reference evidence="3 4" key="1">
    <citation type="submission" date="2020-08" db="EMBL/GenBank/DDBJ databases">
        <title>Genomic Encyclopedia of Type Strains, Phase IV (KMG-V): Genome sequencing to study the core and pangenomes of soil and plant-associated prokaryotes.</title>
        <authorList>
            <person name="Whitman W."/>
        </authorList>
    </citation>
    <scope>NUCLEOTIDE SEQUENCE [LARGE SCALE GENOMIC DNA]</scope>
    <source>
        <strain evidence="3 4">SEMIA 492</strain>
    </source>
</reference>
<evidence type="ECO:0000313" key="4">
    <source>
        <dbReference type="Proteomes" id="UP000543836"/>
    </source>
</evidence>
<dbReference type="InterPro" id="IPR024239">
    <property type="entry name" value="SyrA"/>
</dbReference>
<evidence type="ECO:0000256" key="1">
    <source>
        <dbReference type="SAM" id="MobiDB-lite"/>
    </source>
</evidence>
<dbReference type="Pfam" id="PF11089">
    <property type="entry name" value="SyrA"/>
    <property type="match status" value="1"/>
</dbReference>
<keyword evidence="2" id="KW-1133">Transmembrane helix</keyword>
<dbReference type="RefSeq" id="WP_028750058.1">
    <property type="nucleotide sequence ID" value="NZ_JACIIG010000002.1"/>
</dbReference>
<accession>A0A7W6ZS66</accession>
<dbReference type="OrthoDB" id="9802759at2"/>
<feature type="compositionally biased region" description="Polar residues" evidence="1">
    <location>
        <begin position="84"/>
        <end position="96"/>
    </location>
</feature>